<evidence type="ECO:0000259" key="4">
    <source>
        <dbReference type="Pfam" id="PF02558"/>
    </source>
</evidence>
<proteinExistence type="inferred from homology"/>
<protein>
    <submittedName>
        <fullName evidence="6">2-dehydropantoate 2-reductase</fullName>
        <ecNumber evidence="6">1.1.1.169</ecNumber>
    </submittedName>
</protein>
<dbReference type="FunFam" id="1.10.1040.10:FF:000017">
    <property type="entry name" value="2-dehydropantoate 2-reductase"/>
    <property type="match status" value="1"/>
</dbReference>
<dbReference type="NCBIfam" id="NF005091">
    <property type="entry name" value="PRK06522.2-2"/>
    <property type="match status" value="1"/>
</dbReference>
<name>A0A160V929_9ZZZZ</name>
<feature type="domain" description="Ketopantoate reductase N-terminal" evidence="4">
    <location>
        <begin position="3"/>
        <end position="151"/>
    </location>
</feature>
<dbReference type="EC" id="1.1.1.169" evidence="6"/>
<evidence type="ECO:0000256" key="1">
    <source>
        <dbReference type="ARBA" id="ARBA00007870"/>
    </source>
</evidence>
<organism evidence="6">
    <name type="scientific">hydrothermal vent metagenome</name>
    <dbReference type="NCBI Taxonomy" id="652676"/>
    <lineage>
        <taxon>unclassified sequences</taxon>
        <taxon>metagenomes</taxon>
        <taxon>ecological metagenomes</taxon>
    </lineage>
</organism>
<keyword evidence="2" id="KW-0521">NADP</keyword>
<comment type="similarity">
    <text evidence="1">Belongs to the ketopantoate reductase family.</text>
</comment>
<evidence type="ECO:0000313" key="6">
    <source>
        <dbReference type="EMBL" id="CUV02328.1"/>
    </source>
</evidence>
<dbReference type="Pfam" id="PF08546">
    <property type="entry name" value="ApbA_C"/>
    <property type="match status" value="1"/>
</dbReference>
<dbReference type="PANTHER" id="PTHR21708">
    <property type="entry name" value="PROBABLE 2-DEHYDROPANTOATE 2-REDUCTASE"/>
    <property type="match status" value="1"/>
</dbReference>
<accession>A0A160V929</accession>
<dbReference type="GO" id="GO:0008677">
    <property type="term" value="F:2-dehydropantoate 2-reductase activity"/>
    <property type="evidence" value="ECO:0007669"/>
    <property type="project" value="UniProtKB-EC"/>
</dbReference>
<dbReference type="Gene3D" id="1.10.1040.10">
    <property type="entry name" value="N-(1-d-carboxylethyl)-l-norvaline Dehydrogenase, domain 2"/>
    <property type="match status" value="1"/>
</dbReference>
<dbReference type="InterPro" id="IPR008927">
    <property type="entry name" value="6-PGluconate_DH-like_C_sf"/>
</dbReference>
<evidence type="ECO:0000259" key="5">
    <source>
        <dbReference type="Pfam" id="PF08546"/>
    </source>
</evidence>
<keyword evidence="3 6" id="KW-0560">Oxidoreductase</keyword>
<dbReference type="EMBL" id="FAXA01000228">
    <property type="protein sequence ID" value="CUV02328.1"/>
    <property type="molecule type" value="Genomic_DNA"/>
</dbReference>
<sequence length="304" mass="32285">MRIAVMGAGSTGGYFGGMLARGGHDVSLIARGAHLEAIRSNGLNVVRDQEEFTVKCQATDDPSEIPHVDLVLLCVKTYQNETAIPLIHPLIGPDTTVLCLQNGVDSYLTAAKALGESTVLPGAAFIEAGMLGPGKVRQTGSLVRIILGETDGVESARCLAIRDTFLESGVPAEVLLDIRVGQWEKFLFIATMAGVTSMARTTLAELMPQPHWRKVVVDCLSEIGAVGRASGVGLPLDIVPHTMSYIEEHLADLQASMHTDLMAGRPLELEALNGAVVRAGWEAGVATPVNDVIYAMLKAYQEGS</sequence>
<feature type="domain" description="Ketopantoate reductase C-terminal" evidence="5">
    <location>
        <begin position="177"/>
        <end position="301"/>
    </location>
</feature>
<dbReference type="AlphaFoldDB" id="A0A160V929"/>
<dbReference type="Gene3D" id="3.40.50.720">
    <property type="entry name" value="NAD(P)-binding Rossmann-like Domain"/>
    <property type="match status" value="1"/>
</dbReference>
<dbReference type="InterPro" id="IPR003710">
    <property type="entry name" value="ApbA"/>
</dbReference>
<dbReference type="Pfam" id="PF02558">
    <property type="entry name" value="ApbA"/>
    <property type="match status" value="1"/>
</dbReference>
<dbReference type="NCBIfam" id="TIGR00745">
    <property type="entry name" value="apbA_panE"/>
    <property type="match status" value="1"/>
</dbReference>
<dbReference type="InterPro" id="IPR036291">
    <property type="entry name" value="NAD(P)-bd_dom_sf"/>
</dbReference>
<dbReference type="SUPFAM" id="SSF51735">
    <property type="entry name" value="NAD(P)-binding Rossmann-fold domains"/>
    <property type="match status" value="1"/>
</dbReference>
<gene>
    <name evidence="6" type="ORF">MGWOODY_Clf2332</name>
</gene>
<dbReference type="InterPro" id="IPR013752">
    <property type="entry name" value="KPA_reductase"/>
</dbReference>
<dbReference type="InterPro" id="IPR013332">
    <property type="entry name" value="KPR_N"/>
</dbReference>
<dbReference type="GO" id="GO:0005737">
    <property type="term" value="C:cytoplasm"/>
    <property type="evidence" value="ECO:0007669"/>
    <property type="project" value="TreeGrafter"/>
</dbReference>
<dbReference type="InterPro" id="IPR051402">
    <property type="entry name" value="KPR-Related"/>
</dbReference>
<dbReference type="SUPFAM" id="SSF48179">
    <property type="entry name" value="6-phosphogluconate dehydrogenase C-terminal domain-like"/>
    <property type="match status" value="1"/>
</dbReference>
<dbReference type="InterPro" id="IPR013328">
    <property type="entry name" value="6PGD_dom2"/>
</dbReference>
<reference evidence="6" key="1">
    <citation type="submission" date="2015-10" db="EMBL/GenBank/DDBJ databases">
        <authorList>
            <person name="Gilbert D.G."/>
        </authorList>
    </citation>
    <scope>NUCLEOTIDE SEQUENCE</scope>
</reference>
<evidence type="ECO:0000256" key="3">
    <source>
        <dbReference type="ARBA" id="ARBA00023002"/>
    </source>
</evidence>
<dbReference type="PANTHER" id="PTHR21708:SF26">
    <property type="entry name" value="2-DEHYDROPANTOATE 2-REDUCTASE"/>
    <property type="match status" value="1"/>
</dbReference>
<dbReference type="GO" id="GO:0015940">
    <property type="term" value="P:pantothenate biosynthetic process"/>
    <property type="evidence" value="ECO:0007669"/>
    <property type="project" value="InterPro"/>
</dbReference>
<dbReference type="FunFam" id="3.40.50.720:FF:000307">
    <property type="entry name" value="2-dehydropantoate 2-reductase"/>
    <property type="match status" value="1"/>
</dbReference>
<evidence type="ECO:0000256" key="2">
    <source>
        <dbReference type="ARBA" id="ARBA00022857"/>
    </source>
</evidence>